<dbReference type="EMBL" id="LAZR01049754">
    <property type="protein sequence ID" value="KKK88898.1"/>
    <property type="molecule type" value="Genomic_DNA"/>
</dbReference>
<sequence>MARFGGRKEIINVALFGGVDKTPNKWG</sequence>
<gene>
    <name evidence="1" type="ORF">LCGC14_2738510</name>
</gene>
<evidence type="ECO:0000313" key="1">
    <source>
        <dbReference type="EMBL" id="KKK88898.1"/>
    </source>
</evidence>
<organism evidence="1">
    <name type="scientific">marine sediment metagenome</name>
    <dbReference type="NCBI Taxonomy" id="412755"/>
    <lineage>
        <taxon>unclassified sequences</taxon>
        <taxon>metagenomes</taxon>
        <taxon>ecological metagenomes</taxon>
    </lineage>
</organism>
<name>A0A0F8Z578_9ZZZZ</name>
<feature type="non-terminal residue" evidence="1">
    <location>
        <position position="27"/>
    </location>
</feature>
<reference evidence="1" key="1">
    <citation type="journal article" date="2015" name="Nature">
        <title>Complex archaea that bridge the gap between prokaryotes and eukaryotes.</title>
        <authorList>
            <person name="Spang A."/>
            <person name="Saw J.H."/>
            <person name="Jorgensen S.L."/>
            <person name="Zaremba-Niedzwiedzka K."/>
            <person name="Martijn J."/>
            <person name="Lind A.E."/>
            <person name="van Eijk R."/>
            <person name="Schleper C."/>
            <person name="Guy L."/>
            <person name="Ettema T.J."/>
        </authorList>
    </citation>
    <scope>NUCLEOTIDE SEQUENCE</scope>
</reference>
<accession>A0A0F8Z578</accession>
<proteinExistence type="predicted"/>
<dbReference type="AlphaFoldDB" id="A0A0F8Z578"/>
<protein>
    <submittedName>
        <fullName evidence="1">Uncharacterized protein</fullName>
    </submittedName>
</protein>
<comment type="caution">
    <text evidence="1">The sequence shown here is derived from an EMBL/GenBank/DDBJ whole genome shotgun (WGS) entry which is preliminary data.</text>
</comment>